<name>A0ABQ1JS93_9PROT</name>
<dbReference type="EMBL" id="BMKF01000002">
    <property type="protein sequence ID" value="GGB76243.1"/>
    <property type="molecule type" value="Genomic_DNA"/>
</dbReference>
<evidence type="ECO:0000313" key="3">
    <source>
        <dbReference type="EMBL" id="GGB76243.1"/>
    </source>
</evidence>
<dbReference type="Pfam" id="PF13629">
    <property type="entry name" value="T2SS-T3SS_pil_N"/>
    <property type="match status" value="1"/>
</dbReference>
<organism evidence="3 4">
    <name type="scientific">Henriciella pelagia</name>
    <dbReference type="NCBI Taxonomy" id="1977912"/>
    <lineage>
        <taxon>Bacteria</taxon>
        <taxon>Pseudomonadati</taxon>
        <taxon>Pseudomonadota</taxon>
        <taxon>Alphaproteobacteria</taxon>
        <taxon>Hyphomonadales</taxon>
        <taxon>Hyphomonadaceae</taxon>
        <taxon>Henriciella</taxon>
    </lineage>
</organism>
<evidence type="ECO:0000259" key="2">
    <source>
        <dbReference type="Pfam" id="PF13629"/>
    </source>
</evidence>
<feature type="chain" id="PRO_5045715235" description="Pilus formation protein N-terminal domain-containing protein" evidence="1">
    <location>
        <begin position="24"/>
        <end position="148"/>
    </location>
</feature>
<comment type="caution">
    <text evidence="3">The sequence shown here is derived from an EMBL/GenBank/DDBJ whole genome shotgun (WGS) entry which is preliminary data.</text>
</comment>
<feature type="signal peptide" evidence="1">
    <location>
        <begin position="1"/>
        <end position="23"/>
    </location>
</feature>
<dbReference type="Proteomes" id="UP000628854">
    <property type="component" value="Unassembled WGS sequence"/>
</dbReference>
<sequence>MKFPAKFLAATMGAALFCGVAAAQQFTVETGTTKPLRLAKPASSVVIGNQNIADVAVADPNLVFLTGKSFGTTNLLILDDANNIIYSADIVVTTNSASLVTINRGGSSFTYDCASDCRDAPMIGDDQTHFQRALSQARDAQRTNEGGR</sequence>
<dbReference type="RefSeq" id="WP_084391683.1">
    <property type="nucleotide sequence ID" value="NZ_BMKF01000002.1"/>
</dbReference>
<dbReference type="InterPro" id="IPR032789">
    <property type="entry name" value="T2SS-T3SS_pil_N"/>
</dbReference>
<reference evidence="4" key="1">
    <citation type="journal article" date="2019" name="Int. J. Syst. Evol. Microbiol.">
        <title>The Global Catalogue of Microorganisms (GCM) 10K type strain sequencing project: providing services to taxonomists for standard genome sequencing and annotation.</title>
        <authorList>
            <consortium name="The Broad Institute Genomics Platform"/>
            <consortium name="The Broad Institute Genome Sequencing Center for Infectious Disease"/>
            <person name="Wu L."/>
            <person name="Ma J."/>
        </authorList>
    </citation>
    <scope>NUCLEOTIDE SEQUENCE [LARGE SCALE GENOMIC DNA]</scope>
    <source>
        <strain evidence="4">CGMCC 1.15928</strain>
    </source>
</reference>
<evidence type="ECO:0000313" key="4">
    <source>
        <dbReference type="Proteomes" id="UP000628854"/>
    </source>
</evidence>
<gene>
    <name evidence="3" type="ORF">GCM10011503_26240</name>
</gene>
<evidence type="ECO:0000256" key="1">
    <source>
        <dbReference type="SAM" id="SignalP"/>
    </source>
</evidence>
<accession>A0ABQ1JS93</accession>
<feature type="domain" description="Pilus formation protein N-terminal" evidence="2">
    <location>
        <begin position="23"/>
        <end position="93"/>
    </location>
</feature>
<protein>
    <recommendedName>
        <fullName evidence="2">Pilus formation protein N-terminal domain-containing protein</fullName>
    </recommendedName>
</protein>
<keyword evidence="4" id="KW-1185">Reference proteome</keyword>
<proteinExistence type="predicted"/>
<keyword evidence="1" id="KW-0732">Signal</keyword>